<keyword evidence="13" id="KW-0961">Cell wall biogenesis/degradation</keyword>
<dbReference type="GO" id="GO:0071555">
    <property type="term" value="P:cell wall organization"/>
    <property type="evidence" value="ECO:0007669"/>
    <property type="project" value="UniProtKB-KW"/>
</dbReference>
<dbReference type="InterPro" id="IPR012338">
    <property type="entry name" value="Beta-lactam/transpept-like"/>
</dbReference>
<dbReference type="Proteomes" id="UP000199200">
    <property type="component" value="Unassembled WGS sequence"/>
</dbReference>
<evidence type="ECO:0000313" key="21">
    <source>
        <dbReference type="Proteomes" id="UP000199200"/>
    </source>
</evidence>
<evidence type="ECO:0000256" key="12">
    <source>
        <dbReference type="ARBA" id="ARBA00023268"/>
    </source>
</evidence>
<evidence type="ECO:0000256" key="13">
    <source>
        <dbReference type="ARBA" id="ARBA00023316"/>
    </source>
</evidence>
<comment type="catalytic activity">
    <reaction evidence="15">
        <text>[GlcNAc-(1-&gt;4)-Mur2Ac(oyl-L-Ala-gamma-D-Glu-L-Lys-D-Ala-D-Ala)](n)-di-trans,octa-cis-undecaprenyl diphosphate + beta-D-GlcNAc-(1-&gt;4)-Mur2Ac(oyl-L-Ala-gamma-D-Glu-L-Lys-D-Ala-D-Ala)-di-trans,octa-cis-undecaprenyl diphosphate = [GlcNAc-(1-&gt;4)-Mur2Ac(oyl-L-Ala-gamma-D-Glu-L-Lys-D-Ala-D-Ala)](n+1)-di-trans,octa-cis-undecaprenyl diphosphate + di-trans,octa-cis-undecaprenyl diphosphate + H(+)</text>
        <dbReference type="Rhea" id="RHEA:23708"/>
        <dbReference type="Rhea" id="RHEA-COMP:9602"/>
        <dbReference type="Rhea" id="RHEA-COMP:9603"/>
        <dbReference type="ChEBI" id="CHEBI:15378"/>
        <dbReference type="ChEBI" id="CHEBI:58405"/>
        <dbReference type="ChEBI" id="CHEBI:60033"/>
        <dbReference type="ChEBI" id="CHEBI:78435"/>
        <dbReference type="EC" id="2.4.99.28"/>
    </reaction>
</comment>
<keyword evidence="11 17" id="KW-0472">Membrane</keyword>
<feature type="compositionally biased region" description="Acidic residues" evidence="16">
    <location>
        <begin position="945"/>
        <end position="954"/>
    </location>
</feature>
<dbReference type="RefSeq" id="WP_092051947.1">
    <property type="nucleotide sequence ID" value="NZ_FNZF01000002.1"/>
</dbReference>
<keyword evidence="9" id="KW-0573">Peptidoglycan synthesis</keyword>
<gene>
    <name evidence="20" type="ORF">SAMN04488127_1639</name>
</gene>
<evidence type="ECO:0000256" key="9">
    <source>
        <dbReference type="ARBA" id="ARBA00022984"/>
    </source>
</evidence>
<keyword evidence="1" id="KW-1003">Cell membrane</keyword>
<keyword evidence="6 17" id="KW-0812">Transmembrane</keyword>
<feature type="transmembrane region" description="Helical" evidence="17">
    <location>
        <begin position="32"/>
        <end position="60"/>
    </location>
</feature>
<dbReference type="PANTHER" id="PTHR32282">
    <property type="entry name" value="BINDING PROTEIN TRANSPEPTIDASE, PUTATIVE-RELATED"/>
    <property type="match status" value="1"/>
</dbReference>
<feature type="domain" description="Glycosyl transferase family 51" evidence="19">
    <location>
        <begin position="94"/>
        <end position="282"/>
    </location>
</feature>
<dbReference type="Gene3D" id="3.40.710.10">
    <property type="entry name" value="DD-peptidase/beta-lactamase superfamily"/>
    <property type="match status" value="1"/>
</dbReference>
<comment type="catalytic activity">
    <reaction evidence="14">
        <text>Preferential cleavage: (Ac)2-L-Lys-D-Ala-|-D-Ala. Also transpeptidation of peptidyl-alanyl moieties that are N-acyl substituents of D-alanine.</text>
        <dbReference type="EC" id="3.4.16.4"/>
    </reaction>
</comment>
<evidence type="ECO:0000256" key="17">
    <source>
        <dbReference type="SAM" id="Phobius"/>
    </source>
</evidence>
<feature type="compositionally biased region" description="Gly residues" evidence="16">
    <location>
        <begin position="986"/>
        <end position="998"/>
    </location>
</feature>
<accession>A0A1H6XUV0</accession>
<dbReference type="PANTHER" id="PTHR32282:SF32">
    <property type="entry name" value="PENICILLIN-BINDING PROTEIN 2A"/>
    <property type="match status" value="1"/>
</dbReference>
<evidence type="ECO:0000256" key="11">
    <source>
        <dbReference type="ARBA" id="ARBA00023136"/>
    </source>
</evidence>
<evidence type="ECO:0000256" key="3">
    <source>
        <dbReference type="ARBA" id="ARBA00022670"/>
    </source>
</evidence>
<dbReference type="OrthoDB" id="9766909at2"/>
<dbReference type="InterPro" id="IPR050396">
    <property type="entry name" value="Glycosyltr_51/Transpeptidase"/>
</dbReference>
<keyword evidence="8" id="KW-0133">Cell shape</keyword>
<proteinExistence type="predicted"/>
<dbReference type="SUPFAM" id="SSF56601">
    <property type="entry name" value="beta-lactamase/transpeptidase-like"/>
    <property type="match status" value="1"/>
</dbReference>
<evidence type="ECO:0000256" key="5">
    <source>
        <dbReference type="ARBA" id="ARBA00022679"/>
    </source>
</evidence>
<keyword evidence="21" id="KW-1185">Reference proteome</keyword>
<dbReference type="InterPro" id="IPR013783">
    <property type="entry name" value="Ig-like_fold"/>
</dbReference>
<dbReference type="SUPFAM" id="SSF53955">
    <property type="entry name" value="Lysozyme-like"/>
    <property type="match status" value="1"/>
</dbReference>
<dbReference type="Gene3D" id="3.90.1310.40">
    <property type="match status" value="1"/>
</dbReference>
<evidence type="ECO:0000256" key="10">
    <source>
        <dbReference type="ARBA" id="ARBA00022989"/>
    </source>
</evidence>
<evidence type="ECO:0000313" key="20">
    <source>
        <dbReference type="EMBL" id="SEJ32801.1"/>
    </source>
</evidence>
<dbReference type="InterPro" id="IPR036950">
    <property type="entry name" value="PBP_transglycosylase"/>
</dbReference>
<dbReference type="Pfam" id="PF00905">
    <property type="entry name" value="Transpeptidase"/>
    <property type="match status" value="1"/>
</dbReference>
<dbReference type="AlphaFoldDB" id="A0A1H6XUV0"/>
<evidence type="ECO:0000256" key="1">
    <source>
        <dbReference type="ARBA" id="ARBA00022475"/>
    </source>
</evidence>
<feature type="compositionally biased region" description="Acidic residues" evidence="16">
    <location>
        <begin position="922"/>
        <end position="931"/>
    </location>
</feature>
<dbReference type="GO" id="GO:0009002">
    <property type="term" value="F:serine-type D-Ala-D-Ala carboxypeptidase activity"/>
    <property type="evidence" value="ECO:0007669"/>
    <property type="project" value="UniProtKB-EC"/>
</dbReference>
<feature type="domain" description="Penicillin-binding protein transpeptidase" evidence="18">
    <location>
        <begin position="421"/>
        <end position="665"/>
    </location>
</feature>
<dbReference type="Pfam" id="PF00912">
    <property type="entry name" value="Transgly"/>
    <property type="match status" value="1"/>
</dbReference>
<protein>
    <submittedName>
        <fullName evidence="20">Penicillin-binding protein</fullName>
    </submittedName>
</protein>
<keyword evidence="4" id="KW-0328">Glycosyltransferase</keyword>
<evidence type="ECO:0000256" key="15">
    <source>
        <dbReference type="ARBA" id="ARBA00049902"/>
    </source>
</evidence>
<keyword evidence="5" id="KW-0808">Transferase</keyword>
<evidence type="ECO:0000256" key="8">
    <source>
        <dbReference type="ARBA" id="ARBA00022960"/>
    </source>
</evidence>
<evidence type="ECO:0000259" key="19">
    <source>
        <dbReference type="Pfam" id="PF00912"/>
    </source>
</evidence>
<dbReference type="Gene3D" id="2.60.40.10">
    <property type="entry name" value="Immunoglobulins"/>
    <property type="match status" value="1"/>
</dbReference>
<reference evidence="21" key="1">
    <citation type="submission" date="2016-10" db="EMBL/GenBank/DDBJ databases">
        <authorList>
            <person name="Varghese N."/>
            <person name="Submissions S."/>
        </authorList>
    </citation>
    <scope>NUCLEOTIDE SEQUENCE [LARGE SCALE GENOMIC DNA]</scope>
    <source>
        <strain evidence="21">CGMCC 1.6763</strain>
    </source>
</reference>
<dbReference type="InterPro" id="IPR023346">
    <property type="entry name" value="Lysozyme-like_dom_sf"/>
</dbReference>
<dbReference type="GO" id="GO:0008360">
    <property type="term" value="P:regulation of cell shape"/>
    <property type="evidence" value="ECO:0007669"/>
    <property type="project" value="UniProtKB-KW"/>
</dbReference>
<evidence type="ECO:0000256" key="16">
    <source>
        <dbReference type="SAM" id="MobiDB-lite"/>
    </source>
</evidence>
<name>A0A1H6XUV0_9BACL</name>
<dbReference type="GO" id="GO:0009252">
    <property type="term" value="P:peptidoglycan biosynthetic process"/>
    <property type="evidence" value="ECO:0007669"/>
    <property type="project" value="UniProtKB-KW"/>
</dbReference>
<evidence type="ECO:0000259" key="18">
    <source>
        <dbReference type="Pfam" id="PF00905"/>
    </source>
</evidence>
<dbReference type="EMBL" id="FNZF01000002">
    <property type="protein sequence ID" value="SEJ32801.1"/>
    <property type="molecule type" value="Genomic_DNA"/>
</dbReference>
<evidence type="ECO:0000256" key="6">
    <source>
        <dbReference type="ARBA" id="ARBA00022692"/>
    </source>
</evidence>
<dbReference type="GO" id="GO:0030288">
    <property type="term" value="C:outer membrane-bounded periplasmic space"/>
    <property type="evidence" value="ECO:0007669"/>
    <property type="project" value="TreeGrafter"/>
</dbReference>
<evidence type="ECO:0000256" key="4">
    <source>
        <dbReference type="ARBA" id="ARBA00022676"/>
    </source>
</evidence>
<keyword evidence="3" id="KW-0645">Protease</keyword>
<dbReference type="GO" id="GO:0008955">
    <property type="term" value="F:peptidoglycan glycosyltransferase activity"/>
    <property type="evidence" value="ECO:0007669"/>
    <property type="project" value="UniProtKB-EC"/>
</dbReference>
<dbReference type="GO" id="GO:0008658">
    <property type="term" value="F:penicillin binding"/>
    <property type="evidence" value="ECO:0007669"/>
    <property type="project" value="InterPro"/>
</dbReference>
<organism evidence="20 21">
    <name type="scientific">Bhargavaea ginsengi</name>
    <dbReference type="NCBI Taxonomy" id="426757"/>
    <lineage>
        <taxon>Bacteria</taxon>
        <taxon>Bacillati</taxon>
        <taxon>Bacillota</taxon>
        <taxon>Bacilli</taxon>
        <taxon>Bacillales</taxon>
        <taxon>Caryophanaceae</taxon>
        <taxon>Bhargavaea</taxon>
    </lineage>
</organism>
<dbReference type="GO" id="GO:0006508">
    <property type="term" value="P:proteolysis"/>
    <property type="evidence" value="ECO:0007669"/>
    <property type="project" value="UniProtKB-KW"/>
</dbReference>
<dbReference type="STRING" id="426757.SAMN04488127_1639"/>
<keyword evidence="10 17" id="KW-1133">Transmembrane helix</keyword>
<evidence type="ECO:0000256" key="7">
    <source>
        <dbReference type="ARBA" id="ARBA00022801"/>
    </source>
</evidence>
<feature type="compositionally biased region" description="Gly residues" evidence="16">
    <location>
        <begin position="958"/>
        <end position="978"/>
    </location>
</feature>
<feature type="region of interest" description="Disordered" evidence="16">
    <location>
        <begin position="903"/>
        <end position="998"/>
    </location>
</feature>
<feature type="compositionally biased region" description="Low complexity" evidence="16">
    <location>
        <begin position="932"/>
        <end position="944"/>
    </location>
</feature>
<evidence type="ECO:0000256" key="14">
    <source>
        <dbReference type="ARBA" id="ARBA00034000"/>
    </source>
</evidence>
<dbReference type="Gene3D" id="1.10.3810.10">
    <property type="entry name" value="Biosynthetic peptidoglycan transglycosylase-like"/>
    <property type="match status" value="1"/>
</dbReference>
<keyword evidence="7" id="KW-0378">Hydrolase</keyword>
<sequence length="998" mass="107942">MESRNPFKYIEEKVNEFQESQWGRRLRIGSGVAWNLLLLFGVTAVLLGIFAGSAGAGYFASLVKEEPLRSKEEMRQTILTYEETSELYFSDGVYLGKVNADIERRETKVGDVSPHLINAVLATEDEYFDEHQGIVPKAILRGLFQDVTNADSQTGGSTLTQQLIKNQVLTNEVSYERKAKEILLAMRLEKFMEKEEILEAYLNIIPYGRNASGQNIAGVATAAEGLFGVTPKELNLPQAAYIAGLPQAPFLYTPFYSGQRGMKSPEELEPGIERMKTVLFRMRETGYITDDEYEQAVVYDITKDFKQPEQRATERYPFLTPEIQADSKEILARILAEKDGLDPARLDEEAELLAKYMQLADRDLKSGGYRIHTTIKKDLYDRFQEIKNNFEYYGPTLTESKVDSETGETVEELNPVEVGSVAVENGTGRILAFVGGRDHQIEQTNHATSAFRQVGSSVKPLLVYAPAIEFGQIGAGSPVVDVWANIGGWKPKNFVASRQYGIVPAREALSKSYNLAAVRTLGKIADKDPTQFLDKMGFDQIQDFQRNVPSAALGVYSASVEQNVGGFSTLANGGKFVKPYMIERIEDSEGNAVYEHKSEPVDVFSPQTAYIVTDMLRDTVTSGTATIMRRDLNFRPDIAAKSGTTNDFKDVWMMGYNPNVTLGVWLGYDNQQKYNLGRMTSRDLQPSTRVNKLFARLMNGMNEVAPDIVAAGERFQQPEGVVTRSFCGISGMAPSKACQAAGLIRADLFNAHTFVPNKVDDSFGASGGSYVVAGGTRYQALPSTPREFVRSGAAGISKDFVDRMLSPYGGDPSGLFPNGSRFGTNIVSARSYSGISGAPIAPGAARSGSNITWSNSPSADVVGYYVYKDGAKIASVAYGGSYSAGASAPGSYSVRAIDITGQLSGPSNVITTDAPEPPPEPENTEPPEENSNEGSEGGSAPPSDGNEEEPEESQPENGGNGNGGNGNGNGNGNGGNSGNGNDQNNGNGGNSGNGGNGG</sequence>
<evidence type="ECO:0000256" key="2">
    <source>
        <dbReference type="ARBA" id="ARBA00022645"/>
    </source>
</evidence>
<dbReference type="InterPro" id="IPR001460">
    <property type="entry name" value="PCN-bd_Tpept"/>
</dbReference>
<dbReference type="InterPro" id="IPR001264">
    <property type="entry name" value="Glyco_trans_51"/>
</dbReference>
<keyword evidence="2" id="KW-0121">Carboxypeptidase</keyword>
<keyword evidence="12" id="KW-0511">Multifunctional enzyme</keyword>